<protein>
    <submittedName>
        <fullName evidence="1">Uncharacterized protein</fullName>
    </submittedName>
</protein>
<comment type="caution">
    <text evidence="1">The sequence shown here is derived from an EMBL/GenBank/DDBJ whole genome shotgun (WGS) entry which is preliminary data.</text>
</comment>
<evidence type="ECO:0000313" key="1">
    <source>
        <dbReference type="EMBL" id="RKD34612.1"/>
    </source>
</evidence>
<name>A0A419TAX9_9FIRM</name>
<gene>
    <name evidence="1" type="ORF">BET03_01950</name>
</gene>
<dbReference type="InterPro" id="IPR009711">
    <property type="entry name" value="UPF0473"/>
</dbReference>
<dbReference type="AlphaFoldDB" id="A0A419TAX9"/>
<dbReference type="OrthoDB" id="9811971at2"/>
<accession>A0A419TAX9</accession>
<dbReference type="Proteomes" id="UP000284177">
    <property type="component" value="Unassembled WGS sequence"/>
</dbReference>
<organism evidence="1 2">
    <name type="scientific">Thermohalobacter berrensis</name>
    <dbReference type="NCBI Taxonomy" id="99594"/>
    <lineage>
        <taxon>Bacteria</taxon>
        <taxon>Bacillati</taxon>
        <taxon>Bacillota</taxon>
        <taxon>Tissierellia</taxon>
        <taxon>Tissierellales</taxon>
        <taxon>Thermohalobacteraceae</taxon>
        <taxon>Thermohalobacter</taxon>
    </lineage>
</organism>
<reference evidence="1 2" key="1">
    <citation type="submission" date="2016-08" db="EMBL/GenBank/DDBJ databases">
        <title>Novel Firmicutes and Novel Genomes.</title>
        <authorList>
            <person name="Poppleton D.I."/>
            <person name="Gribaldo S."/>
        </authorList>
    </citation>
    <scope>NUCLEOTIDE SEQUENCE [LARGE SCALE GENOMIC DNA]</scope>
    <source>
        <strain evidence="1 2">CTT3</strain>
    </source>
</reference>
<proteinExistence type="predicted"/>
<evidence type="ECO:0000313" key="2">
    <source>
        <dbReference type="Proteomes" id="UP000284177"/>
    </source>
</evidence>
<keyword evidence="2" id="KW-1185">Reference proteome</keyword>
<dbReference type="RefSeq" id="WP_120166683.1">
    <property type="nucleotide sequence ID" value="NZ_MCIB01000001.1"/>
</dbReference>
<dbReference type="EMBL" id="MCIB01000001">
    <property type="protein sequence ID" value="RKD34612.1"/>
    <property type="molecule type" value="Genomic_DNA"/>
</dbReference>
<dbReference type="Pfam" id="PF06949">
    <property type="entry name" value="DUF1292"/>
    <property type="match status" value="1"/>
</dbReference>
<sequence length="84" mass="9824">MKEENEKIVLLDENGKEHVFKNPFKFSIEDREYVALISDENEEDVYILKIDYDENGKMVLANIEDKSEFDDAVAVYEAITEDMV</sequence>